<evidence type="ECO:0000313" key="11">
    <source>
        <dbReference type="Proteomes" id="UP001179842"/>
    </source>
</evidence>
<evidence type="ECO:0000256" key="5">
    <source>
        <dbReference type="ARBA" id="ARBA00022801"/>
    </source>
</evidence>
<keyword evidence="7 8" id="KW-0694">RNA-binding</keyword>
<dbReference type="InterPro" id="IPR013223">
    <property type="entry name" value="RNase_B_OB_dom"/>
</dbReference>
<keyword evidence="6 8" id="KW-0269">Exonuclease</keyword>
<dbReference type="RefSeq" id="WP_280102018.1">
    <property type="nucleotide sequence ID" value="NZ_CP122979.1"/>
</dbReference>
<dbReference type="PANTHER" id="PTHR23355:SF9">
    <property type="entry name" value="DIS3-LIKE EXONUCLEASE 2"/>
    <property type="match status" value="1"/>
</dbReference>
<keyword evidence="4 8" id="KW-0540">Nuclease</keyword>
<evidence type="ECO:0000256" key="4">
    <source>
        <dbReference type="ARBA" id="ARBA00022722"/>
    </source>
</evidence>
<dbReference type="InterPro" id="IPR004476">
    <property type="entry name" value="RNase_II/RNase_R"/>
</dbReference>
<evidence type="ECO:0000256" key="7">
    <source>
        <dbReference type="ARBA" id="ARBA00022884"/>
    </source>
</evidence>
<organism evidence="10 11">
    <name type="scientific">Mesomycoplasma lagogenitalium</name>
    <dbReference type="NCBI Taxonomy" id="171286"/>
    <lineage>
        <taxon>Bacteria</taxon>
        <taxon>Bacillati</taxon>
        <taxon>Mycoplasmatota</taxon>
        <taxon>Mycoplasmoidales</taxon>
        <taxon>Metamycoplasmataceae</taxon>
        <taxon>Mesomycoplasma</taxon>
    </lineage>
</organism>
<dbReference type="InterPro" id="IPR011805">
    <property type="entry name" value="RNase_R"/>
</dbReference>
<dbReference type="Proteomes" id="UP001179842">
    <property type="component" value="Chromosome"/>
</dbReference>
<keyword evidence="11" id="KW-1185">Reference proteome</keyword>
<dbReference type="EC" id="3.1.13.1" evidence="8"/>
<dbReference type="InterPro" id="IPR022966">
    <property type="entry name" value="RNase_II/R_CS"/>
</dbReference>
<keyword evidence="5 8" id="KW-0378">Hydrolase</keyword>
<dbReference type="HAMAP" id="MF_01895">
    <property type="entry name" value="RNase_R"/>
    <property type="match status" value="1"/>
</dbReference>
<dbReference type="NCBIfam" id="TIGR02063">
    <property type="entry name" value="RNase_R"/>
    <property type="match status" value="1"/>
</dbReference>
<dbReference type="NCBIfam" id="TIGR00358">
    <property type="entry name" value="3_prime_RNase"/>
    <property type="match status" value="1"/>
</dbReference>
<evidence type="ECO:0000313" key="10">
    <source>
        <dbReference type="EMBL" id="WGI36716.1"/>
    </source>
</evidence>
<dbReference type="InterPro" id="IPR001900">
    <property type="entry name" value="RNase_II/R"/>
</dbReference>
<dbReference type="InterPro" id="IPR050180">
    <property type="entry name" value="RNR_Ribonuclease"/>
</dbReference>
<dbReference type="PROSITE" id="PS01175">
    <property type="entry name" value="RIBONUCLEASE_II"/>
    <property type="match status" value="1"/>
</dbReference>
<proteinExistence type="inferred from homology"/>
<keyword evidence="3 8" id="KW-0963">Cytoplasm</keyword>
<dbReference type="SMART" id="SM00955">
    <property type="entry name" value="RNB"/>
    <property type="match status" value="1"/>
</dbReference>
<evidence type="ECO:0000259" key="9">
    <source>
        <dbReference type="PROSITE" id="PS50126"/>
    </source>
</evidence>
<reference evidence="10" key="1">
    <citation type="submission" date="2023-04" db="EMBL/GenBank/DDBJ databases">
        <title>Completed genome of Mycoplasma lagogenitalium type strain 12MS.</title>
        <authorList>
            <person name="Spergser J."/>
        </authorList>
    </citation>
    <scope>NUCLEOTIDE SEQUENCE</scope>
    <source>
        <strain evidence="10">12MS</strain>
    </source>
</reference>
<comment type="similarity">
    <text evidence="8">Belongs to the RNR ribonuclease family. RNase R subfamily.</text>
</comment>
<feature type="domain" description="S1 motif" evidence="9">
    <location>
        <begin position="610"/>
        <end position="688"/>
    </location>
</feature>
<evidence type="ECO:0000256" key="8">
    <source>
        <dbReference type="HAMAP-Rule" id="MF_01895"/>
    </source>
</evidence>
<evidence type="ECO:0000256" key="2">
    <source>
        <dbReference type="ARBA" id="ARBA00004496"/>
    </source>
</evidence>
<comment type="subcellular location">
    <subcellularLocation>
        <location evidence="2 8">Cytoplasm</location>
    </subcellularLocation>
</comment>
<sequence length="690" mass="80487">MKEYNIEKIQNFVLNKTTSFINIVKHFNIPLKENQNFSSFLKKNVNKNLLFQTKNSEYFYLPKIKTLIGQIKINPKGFGFVDETEEISYFIPKNYTNNSLNGDTVEITIFDDVKRSSQFAVVNKIVSRAENIYFGTIEENNGYFDFKPLDSKINGKFRWAEKYQLNNKDVVKVKIIEYKEPIFKIELLSKHGQIDEPYKDIEITIEKSSWSHVFSSEVLEYAKQIPQTIENENLENRVDLRNEIIVTIDGDDTKDFDDAISVKKTENGNFILAVHIADVSYYVKENDPIDEEAKLRGTSVYLADRVIPMLPFELSNGICSLNPNVDRFTLTMECEINSQGENEWVKFYPSIINSYQRLTYKEVNKFYNNEKQFDTNISNLLKNAYELTEIIRQYKKKQGFIDFEFDESKVVLDENGKTIDIVLRERNVSENMIEDFMVRANENIAEFMYKKKLPSIYRIHPVPEIEKIENLNSILKLLNINVKVPISENPVDFANAIEKVKEINFDNFIKINLLRTMQKAIYSDVNVGHFGLASEYYTHFTSPIRRYPDLIVHRLLREFVFLNKMDKLDYFKKELAEIAMQNSLSEQGALALEREVFAIKVAEFYENKINQEFDAQIVSVKKFGLFVELNTGASALIHISSLPGENYLVDDKELFLENQKHKFQVGQWVKIKIESTIKFEGKINATLSQF</sequence>
<accession>A0ABY8LWT5</accession>
<evidence type="ECO:0000256" key="6">
    <source>
        <dbReference type="ARBA" id="ARBA00022839"/>
    </source>
</evidence>
<dbReference type="PANTHER" id="PTHR23355">
    <property type="entry name" value="RIBONUCLEASE"/>
    <property type="match status" value="1"/>
</dbReference>
<dbReference type="EMBL" id="CP122979">
    <property type="protein sequence ID" value="WGI36716.1"/>
    <property type="molecule type" value="Genomic_DNA"/>
</dbReference>
<dbReference type="InterPro" id="IPR012340">
    <property type="entry name" value="NA-bd_OB-fold"/>
</dbReference>
<comment type="catalytic activity">
    <reaction evidence="1 8">
        <text>Exonucleolytic cleavage in the 3'- to 5'-direction to yield nucleoside 5'-phosphates.</text>
        <dbReference type="EC" id="3.1.13.1"/>
    </reaction>
</comment>
<dbReference type="InterPro" id="IPR003029">
    <property type="entry name" value="S1_domain"/>
</dbReference>
<dbReference type="SUPFAM" id="SSF50249">
    <property type="entry name" value="Nucleic acid-binding proteins"/>
    <property type="match status" value="3"/>
</dbReference>
<dbReference type="Gene3D" id="2.40.50.140">
    <property type="entry name" value="Nucleic acid-binding proteins"/>
    <property type="match status" value="2"/>
</dbReference>
<name>A0ABY8LWT5_9BACT</name>
<dbReference type="Pfam" id="PF00773">
    <property type="entry name" value="RNB"/>
    <property type="match status" value="1"/>
</dbReference>
<evidence type="ECO:0000256" key="3">
    <source>
        <dbReference type="ARBA" id="ARBA00022490"/>
    </source>
</evidence>
<dbReference type="SMART" id="SM00316">
    <property type="entry name" value="S1"/>
    <property type="match status" value="1"/>
</dbReference>
<dbReference type="Pfam" id="PF00575">
    <property type="entry name" value="S1"/>
    <property type="match status" value="1"/>
</dbReference>
<dbReference type="PROSITE" id="PS50126">
    <property type="entry name" value="S1"/>
    <property type="match status" value="1"/>
</dbReference>
<dbReference type="Pfam" id="PF08206">
    <property type="entry name" value="OB_RNB"/>
    <property type="match status" value="1"/>
</dbReference>
<comment type="function">
    <text evidence="8">3'-5' exoribonuclease that releases 5'-nucleoside monophosphates and is involved in maturation of structured RNAs.</text>
</comment>
<evidence type="ECO:0000256" key="1">
    <source>
        <dbReference type="ARBA" id="ARBA00001849"/>
    </source>
</evidence>
<gene>
    <name evidence="8 10" type="primary">rnr</name>
    <name evidence="10" type="ORF">QEG99_00300</name>
</gene>
<protein>
    <recommendedName>
        <fullName evidence="8">Ribonuclease R</fullName>
        <shortName evidence="8">RNase R</shortName>
        <ecNumber evidence="8">3.1.13.1</ecNumber>
    </recommendedName>
</protein>